<dbReference type="PANTHER" id="PTHR11926:SF1392">
    <property type="entry name" value="GLYCOSYLTRANSFERASE"/>
    <property type="match status" value="1"/>
</dbReference>
<keyword evidence="4" id="KW-1185">Reference proteome</keyword>
<accession>A0A7J8SUF8</accession>
<comment type="similarity">
    <text evidence="1">Belongs to the UDP-glycosyltransferase family.</text>
</comment>
<comment type="caution">
    <text evidence="3">The sequence shown here is derived from an EMBL/GenBank/DDBJ whole genome shotgun (WGS) entry which is preliminary data.</text>
</comment>
<evidence type="ECO:0000313" key="4">
    <source>
        <dbReference type="Proteomes" id="UP000593561"/>
    </source>
</evidence>
<name>A0A7J8SUF8_GOSDV</name>
<evidence type="ECO:0000256" key="1">
    <source>
        <dbReference type="ARBA" id="ARBA00009995"/>
    </source>
</evidence>
<dbReference type="Gene3D" id="3.40.50.2000">
    <property type="entry name" value="Glycogen Phosphorylase B"/>
    <property type="match status" value="1"/>
</dbReference>
<keyword evidence="2" id="KW-0328">Glycosyltransferase</keyword>
<gene>
    <name evidence="3" type="ORF">Godav_024266</name>
</gene>
<dbReference type="AlphaFoldDB" id="A0A7J8SUF8"/>
<dbReference type="SUPFAM" id="SSF53756">
    <property type="entry name" value="UDP-Glycosyltransferase/glycogen phosphorylase"/>
    <property type="match status" value="1"/>
</dbReference>
<organism evidence="3 4">
    <name type="scientific">Gossypium davidsonii</name>
    <name type="common">Davidson's cotton</name>
    <name type="synonym">Gossypium klotzschianum subsp. davidsonii</name>
    <dbReference type="NCBI Taxonomy" id="34287"/>
    <lineage>
        <taxon>Eukaryota</taxon>
        <taxon>Viridiplantae</taxon>
        <taxon>Streptophyta</taxon>
        <taxon>Embryophyta</taxon>
        <taxon>Tracheophyta</taxon>
        <taxon>Spermatophyta</taxon>
        <taxon>Magnoliopsida</taxon>
        <taxon>eudicotyledons</taxon>
        <taxon>Gunneridae</taxon>
        <taxon>Pentapetalae</taxon>
        <taxon>rosids</taxon>
        <taxon>malvids</taxon>
        <taxon>Malvales</taxon>
        <taxon>Malvaceae</taxon>
        <taxon>Malvoideae</taxon>
        <taxon>Gossypium</taxon>
    </lineage>
</organism>
<evidence type="ECO:0000313" key="3">
    <source>
        <dbReference type="EMBL" id="MBA0629761.1"/>
    </source>
</evidence>
<evidence type="ECO:0000256" key="2">
    <source>
        <dbReference type="ARBA" id="ARBA00022676"/>
    </source>
</evidence>
<protein>
    <submittedName>
        <fullName evidence="3">Uncharacterized protein</fullName>
    </submittedName>
</protein>
<dbReference type="EMBL" id="JABFAC010000011">
    <property type="protein sequence ID" value="MBA0629761.1"/>
    <property type="molecule type" value="Genomic_DNA"/>
</dbReference>
<dbReference type="PANTHER" id="PTHR11926">
    <property type="entry name" value="GLUCOSYL/GLUCURONOSYL TRANSFERASES"/>
    <property type="match status" value="1"/>
</dbReference>
<reference evidence="3 4" key="1">
    <citation type="journal article" date="2019" name="Genome Biol. Evol.">
        <title>Insights into the evolution of the New World diploid cottons (Gossypium, subgenus Houzingenia) based on genome sequencing.</title>
        <authorList>
            <person name="Grover C.E."/>
            <person name="Arick M.A. 2nd"/>
            <person name="Thrash A."/>
            <person name="Conover J.L."/>
            <person name="Sanders W.S."/>
            <person name="Peterson D.G."/>
            <person name="Frelichowski J.E."/>
            <person name="Scheffler J.A."/>
            <person name="Scheffler B.E."/>
            <person name="Wendel J.F."/>
        </authorList>
    </citation>
    <scope>NUCLEOTIDE SEQUENCE [LARGE SCALE GENOMIC DNA]</scope>
    <source>
        <strain evidence="3">27</strain>
        <tissue evidence="3">Leaf</tissue>
    </source>
</reference>
<keyword evidence="2" id="KW-0808">Transferase</keyword>
<dbReference type="GO" id="GO:0080044">
    <property type="term" value="F:quercetin 7-O-glucosyltransferase activity"/>
    <property type="evidence" value="ECO:0007669"/>
    <property type="project" value="TreeGrafter"/>
</dbReference>
<dbReference type="GO" id="GO:0080043">
    <property type="term" value="F:quercetin 3-O-glucosyltransferase activity"/>
    <property type="evidence" value="ECO:0007669"/>
    <property type="project" value="TreeGrafter"/>
</dbReference>
<dbReference type="Proteomes" id="UP000593561">
    <property type="component" value="Unassembled WGS sequence"/>
</dbReference>
<sequence>MEKDRSSQTPPPHVLVFPFPLQGHINSMIKLSELLALASFKLTFLNSHYNHEHLVKFNNIATHFERYQGFEFKTITNGLPLDYPRSGNWFLDMYEEALELKMEPGLREMLENIYW</sequence>
<proteinExistence type="inferred from homology"/>